<accession>A0AAD7CGF0</accession>
<evidence type="ECO:0000313" key="2">
    <source>
        <dbReference type="Proteomes" id="UP001221142"/>
    </source>
</evidence>
<evidence type="ECO:0000313" key="1">
    <source>
        <dbReference type="EMBL" id="KAJ7647985.1"/>
    </source>
</evidence>
<organism evidence="1 2">
    <name type="scientific">Roridomyces roridus</name>
    <dbReference type="NCBI Taxonomy" id="1738132"/>
    <lineage>
        <taxon>Eukaryota</taxon>
        <taxon>Fungi</taxon>
        <taxon>Dikarya</taxon>
        <taxon>Basidiomycota</taxon>
        <taxon>Agaricomycotina</taxon>
        <taxon>Agaricomycetes</taxon>
        <taxon>Agaricomycetidae</taxon>
        <taxon>Agaricales</taxon>
        <taxon>Marasmiineae</taxon>
        <taxon>Mycenaceae</taxon>
        <taxon>Roridomyces</taxon>
    </lineage>
</organism>
<reference evidence="1" key="1">
    <citation type="submission" date="2023-03" db="EMBL/GenBank/DDBJ databases">
        <title>Massive genome expansion in bonnet fungi (Mycena s.s.) driven by repeated elements and novel gene families across ecological guilds.</title>
        <authorList>
            <consortium name="Lawrence Berkeley National Laboratory"/>
            <person name="Harder C.B."/>
            <person name="Miyauchi S."/>
            <person name="Viragh M."/>
            <person name="Kuo A."/>
            <person name="Thoen E."/>
            <person name="Andreopoulos B."/>
            <person name="Lu D."/>
            <person name="Skrede I."/>
            <person name="Drula E."/>
            <person name="Henrissat B."/>
            <person name="Morin E."/>
            <person name="Kohler A."/>
            <person name="Barry K."/>
            <person name="LaButti K."/>
            <person name="Morin E."/>
            <person name="Salamov A."/>
            <person name="Lipzen A."/>
            <person name="Mereny Z."/>
            <person name="Hegedus B."/>
            <person name="Baldrian P."/>
            <person name="Stursova M."/>
            <person name="Weitz H."/>
            <person name="Taylor A."/>
            <person name="Grigoriev I.V."/>
            <person name="Nagy L.G."/>
            <person name="Martin F."/>
            <person name="Kauserud H."/>
        </authorList>
    </citation>
    <scope>NUCLEOTIDE SEQUENCE</scope>
    <source>
        <strain evidence="1">9284</strain>
    </source>
</reference>
<comment type="caution">
    <text evidence="1">The sequence shown here is derived from an EMBL/GenBank/DDBJ whole genome shotgun (WGS) entry which is preliminary data.</text>
</comment>
<name>A0AAD7CGF0_9AGAR</name>
<evidence type="ECO:0008006" key="3">
    <source>
        <dbReference type="Google" id="ProtNLM"/>
    </source>
</evidence>
<dbReference type="AlphaFoldDB" id="A0AAD7CGF0"/>
<protein>
    <recommendedName>
        <fullName evidence="3">Reverse transcriptase domain-containing protein</fullName>
    </recommendedName>
</protein>
<sequence>MLYIVKHGGAYSEGFKSLIGVLTGDSASPGLWNVYFGDLAKWFPADHDDIQLSNVAMSHIEHADDVALFSTTAAGLHVDKTKWMVFGPLPRRAPSMFVNGKLVALVPEYKFVGIWFTSTTRSLFQKHYETKTSKAQGVAHASFTVDSMIGTLPPKEGVQLYMARVDPHLISGCEVSPDVTPRLTAKLEKPQKRYLRRLLGLTPRCMRAILFSETGLLPIRYRRVILALHHAKYWASLPEDYDAKLAYTSSLELSESGRMSWASDLRAVLASLPIPVICTPTQLRCAESIDDVIVQVRQSCNATVQGELDRSERTYLLRERLEMDTDGRRKPVVLRFRDYLRIVSVPLRKTFTRFLLEDHNLAVVALRYPARNRKYEIPRAWRRCRFCLGEVEDGAHAALVCTAHVGLTPLRADFLRDGGKVPGGCAKHIRYEGDVGSVRAFDRQLVGRQDCIPSV</sequence>
<dbReference type="Proteomes" id="UP001221142">
    <property type="component" value="Unassembled WGS sequence"/>
</dbReference>
<gene>
    <name evidence="1" type="ORF">FB45DRAFT_975413</name>
</gene>
<proteinExistence type="predicted"/>
<dbReference type="EMBL" id="JARKIF010000002">
    <property type="protein sequence ID" value="KAJ7647985.1"/>
    <property type="molecule type" value="Genomic_DNA"/>
</dbReference>
<keyword evidence="2" id="KW-1185">Reference proteome</keyword>